<dbReference type="PROSITE" id="PS50294">
    <property type="entry name" value="WD_REPEATS_REGION"/>
    <property type="match status" value="2"/>
</dbReference>
<evidence type="ECO:0000313" key="7">
    <source>
        <dbReference type="EMBL" id="KXS20237.1"/>
    </source>
</evidence>
<evidence type="ECO:0000256" key="6">
    <source>
        <dbReference type="SAM" id="MobiDB-lite"/>
    </source>
</evidence>
<feature type="compositionally biased region" description="Low complexity" evidence="6">
    <location>
        <begin position="253"/>
        <end position="276"/>
    </location>
</feature>
<organism evidence="7 8">
    <name type="scientific">Gonapodya prolifera (strain JEL478)</name>
    <name type="common">Monoblepharis prolifera</name>
    <dbReference type="NCBI Taxonomy" id="1344416"/>
    <lineage>
        <taxon>Eukaryota</taxon>
        <taxon>Fungi</taxon>
        <taxon>Fungi incertae sedis</taxon>
        <taxon>Chytridiomycota</taxon>
        <taxon>Chytridiomycota incertae sedis</taxon>
        <taxon>Monoblepharidomycetes</taxon>
        <taxon>Monoblepharidales</taxon>
        <taxon>Gonapodyaceae</taxon>
        <taxon>Gonapodya</taxon>
    </lineage>
</organism>
<name>A0A139AU50_GONPJ</name>
<feature type="region of interest" description="Disordered" evidence="6">
    <location>
        <begin position="605"/>
        <end position="633"/>
    </location>
</feature>
<evidence type="ECO:0000256" key="5">
    <source>
        <dbReference type="PROSITE-ProRule" id="PRU00221"/>
    </source>
</evidence>
<feature type="repeat" description="WD" evidence="5">
    <location>
        <begin position="189"/>
        <end position="222"/>
    </location>
</feature>
<feature type="region of interest" description="Disordered" evidence="6">
    <location>
        <begin position="225"/>
        <end position="276"/>
    </location>
</feature>
<feature type="compositionally biased region" description="Acidic residues" evidence="6">
    <location>
        <begin position="624"/>
        <end position="633"/>
    </location>
</feature>
<keyword evidence="8" id="KW-1185">Reference proteome</keyword>
<dbReference type="PROSITE" id="PS50082">
    <property type="entry name" value="WD_REPEATS_2"/>
    <property type="match status" value="4"/>
</dbReference>
<dbReference type="OrthoDB" id="361494at2759"/>
<feature type="compositionally biased region" description="Gly residues" evidence="6">
    <location>
        <begin position="7"/>
        <end position="19"/>
    </location>
</feature>
<evidence type="ECO:0000256" key="4">
    <source>
        <dbReference type="ARBA" id="ARBA00023204"/>
    </source>
</evidence>
<evidence type="ECO:0000256" key="1">
    <source>
        <dbReference type="ARBA" id="ARBA00022574"/>
    </source>
</evidence>
<dbReference type="PROSITE" id="PS00678">
    <property type="entry name" value="WD_REPEATS_1"/>
    <property type="match status" value="2"/>
</dbReference>
<dbReference type="SMART" id="SM00320">
    <property type="entry name" value="WD40"/>
    <property type="match status" value="4"/>
</dbReference>
<dbReference type="InterPro" id="IPR042238">
    <property type="entry name" value="Rad28/ERCC8/Ckn1/ATCSA-1"/>
</dbReference>
<dbReference type="Proteomes" id="UP000070544">
    <property type="component" value="Unassembled WGS sequence"/>
</dbReference>
<reference evidence="7 8" key="1">
    <citation type="journal article" date="2015" name="Genome Biol. Evol.">
        <title>Phylogenomic analyses indicate that early fungi evolved digesting cell walls of algal ancestors of land plants.</title>
        <authorList>
            <person name="Chang Y."/>
            <person name="Wang S."/>
            <person name="Sekimoto S."/>
            <person name="Aerts A.L."/>
            <person name="Choi C."/>
            <person name="Clum A."/>
            <person name="LaButti K.M."/>
            <person name="Lindquist E.A."/>
            <person name="Yee Ngan C."/>
            <person name="Ohm R.A."/>
            <person name="Salamov A.A."/>
            <person name="Grigoriev I.V."/>
            <person name="Spatafora J.W."/>
            <person name="Berbee M.L."/>
        </authorList>
    </citation>
    <scope>NUCLEOTIDE SEQUENCE [LARGE SCALE GENOMIC DNA]</scope>
    <source>
        <strain evidence="7 8">JEL478</strain>
    </source>
</reference>
<dbReference type="InterPro" id="IPR020472">
    <property type="entry name" value="WD40_PAC1"/>
</dbReference>
<gene>
    <name evidence="7" type="ORF">M427DRAFT_405272</name>
</gene>
<feature type="repeat" description="WD" evidence="5">
    <location>
        <begin position="429"/>
        <end position="463"/>
    </location>
</feature>
<keyword evidence="2" id="KW-0677">Repeat</keyword>
<dbReference type="InterPro" id="IPR036322">
    <property type="entry name" value="WD40_repeat_dom_sf"/>
</dbReference>
<dbReference type="GO" id="GO:0043161">
    <property type="term" value="P:proteasome-mediated ubiquitin-dependent protein catabolic process"/>
    <property type="evidence" value="ECO:0007669"/>
    <property type="project" value="TreeGrafter"/>
</dbReference>
<accession>A0A139AU50</accession>
<evidence type="ECO:0000256" key="3">
    <source>
        <dbReference type="ARBA" id="ARBA00022763"/>
    </source>
</evidence>
<dbReference type="GO" id="GO:0006283">
    <property type="term" value="P:transcription-coupled nucleotide-excision repair"/>
    <property type="evidence" value="ECO:0007669"/>
    <property type="project" value="InterPro"/>
</dbReference>
<evidence type="ECO:0000313" key="8">
    <source>
        <dbReference type="Proteomes" id="UP000070544"/>
    </source>
</evidence>
<dbReference type="InterPro" id="IPR019775">
    <property type="entry name" value="WD40_repeat_CS"/>
</dbReference>
<proteinExistence type="predicted"/>
<dbReference type="EMBL" id="KQ965736">
    <property type="protein sequence ID" value="KXS20237.1"/>
    <property type="molecule type" value="Genomic_DNA"/>
</dbReference>
<dbReference type="GO" id="GO:0000209">
    <property type="term" value="P:protein polyubiquitination"/>
    <property type="evidence" value="ECO:0007669"/>
    <property type="project" value="TreeGrafter"/>
</dbReference>
<keyword evidence="4" id="KW-0234">DNA repair</keyword>
<protein>
    <submittedName>
        <fullName evidence="7">WD40 repeat-like protein</fullName>
    </submittedName>
</protein>
<dbReference type="PANTHER" id="PTHR46202">
    <property type="entry name" value="DNA EXCISION REPAIR PROTEIN ERCC-8"/>
    <property type="match status" value="1"/>
</dbReference>
<feature type="repeat" description="WD" evidence="5">
    <location>
        <begin position="364"/>
        <end position="406"/>
    </location>
</feature>
<feature type="repeat" description="WD" evidence="5">
    <location>
        <begin position="276"/>
        <end position="318"/>
    </location>
</feature>
<feature type="compositionally biased region" description="Gly residues" evidence="6">
    <location>
        <begin position="39"/>
        <end position="66"/>
    </location>
</feature>
<dbReference type="GO" id="GO:0031464">
    <property type="term" value="C:Cul4A-RING E3 ubiquitin ligase complex"/>
    <property type="evidence" value="ECO:0007669"/>
    <property type="project" value="TreeGrafter"/>
</dbReference>
<dbReference type="PRINTS" id="PR00320">
    <property type="entry name" value="GPROTEINBRPT"/>
</dbReference>
<dbReference type="PANTHER" id="PTHR46202:SF1">
    <property type="entry name" value="DNA EXCISION REPAIR PROTEIN ERCC-8"/>
    <property type="match status" value="1"/>
</dbReference>
<dbReference type="Pfam" id="PF00400">
    <property type="entry name" value="WD40"/>
    <property type="match status" value="3"/>
</dbReference>
<dbReference type="InterPro" id="IPR015943">
    <property type="entry name" value="WD40/YVTN_repeat-like_dom_sf"/>
</dbReference>
<dbReference type="Gene3D" id="2.130.10.10">
    <property type="entry name" value="YVTN repeat-like/Quinoprotein amine dehydrogenase"/>
    <property type="match status" value="1"/>
</dbReference>
<dbReference type="AlphaFoldDB" id="A0A139AU50"/>
<keyword evidence="1 5" id="KW-0853">WD repeat</keyword>
<keyword evidence="3" id="KW-0227">DNA damage</keyword>
<dbReference type="SUPFAM" id="SSF50978">
    <property type="entry name" value="WD40 repeat-like"/>
    <property type="match status" value="1"/>
</dbReference>
<evidence type="ECO:0000256" key="2">
    <source>
        <dbReference type="ARBA" id="ARBA00022737"/>
    </source>
</evidence>
<dbReference type="OMA" id="WHREQYE"/>
<dbReference type="InterPro" id="IPR001680">
    <property type="entry name" value="WD40_rpt"/>
</dbReference>
<feature type="region of interest" description="Disordered" evidence="6">
    <location>
        <begin position="1"/>
        <end position="85"/>
    </location>
</feature>
<dbReference type="STRING" id="1344416.A0A139AU50"/>
<dbReference type="GO" id="GO:0000109">
    <property type="term" value="C:nucleotide-excision repair complex"/>
    <property type="evidence" value="ECO:0007669"/>
    <property type="project" value="TreeGrafter"/>
</dbReference>
<sequence>MDAGSNVRGGGSGGAGGRGTRFRIPTQRELWGGQAPQEGGSGRAAVGAGGNGSFRGRGGAGGGGRGRTQVSHSSHLRGTFPLPLPPPRVLSHLHPPPLSHRAAFPAHAPNNPARSTLLSDSPAIIPQSTSPNTVPLSLSCLLSLRTLGASPLASPGTQTSATSQIAARVTRQAGASRWRNMVPRPVQFARVHARAVHAMDWEKVEWRYLLTASADPSIAIWDCSPTTLDPERGQGATGTSGRGNSVTLPRNGAAAGTSQSSTAPTTRLYPLTTTPPSSHSAAITSVLWWPVDTGMFLSSGMDGWVKAWDTEEIRVVRGWEVGERCWSCDVGGGAGEGGMPVVAVALPTCIRLLDLRTPTPVHTLLGHTAPVHTVSWSPRTSHVLASGGADGSVRLWDVRKGRACVAVLDRRDEDGWAGAPGDPAARAQGGAHDGTVNGLVWWDDGSRLVSTGTDECVRLWDVRRVEAGVELVHEQGIGVGDGRPAKRARVAKGQRKSQERTLVAAGPRPLPTNYGPHVRNVHPFPVRPYLTPSAVSDPVLLFMPQDDGEVLVFDAARGGVKGRVRGHWGGRCNVVVGRGGGGGLGEVVTGGQDGGLVWWATLEDENGDEGPAVDVEALRQDSWSSDDEDQADP</sequence>